<name>K5UMZ1_PHACS</name>
<proteinExistence type="predicted"/>
<dbReference type="PANTHER" id="PTHR43441:SF5">
    <property type="entry name" value="FAMILY ACETYLTRANSFERASE, PUTATIVE-RELATED"/>
    <property type="match status" value="1"/>
</dbReference>
<dbReference type="AlphaFoldDB" id="K5UMZ1"/>
<dbReference type="GeneID" id="18913310"/>
<evidence type="ECO:0000313" key="3">
    <source>
        <dbReference type="Proteomes" id="UP000008370"/>
    </source>
</evidence>
<evidence type="ECO:0000259" key="1">
    <source>
        <dbReference type="PROSITE" id="PS51186"/>
    </source>
</evidence>
<sequence length="226" mass="25594">MCATYDPNVYFPIKEFESDRIKLVPFRPEVDGEAFYTASAPHPELYEWTAFGPFSTAKGFLDFIEGGMHLDPSFALFVIYNKSTENQAHQLAGLIGLLNTNPANLSTEMGPVFTLPPFQRTHVTTHAIGLLLAHCFEELKLRRVQWQTNALNEKSIGTAQKMGFTLEGIVRWQLLLAPGKHEHGLKPREGDPKPECYGRNTALLSVCWDDWESGVNEKVRERMARR</sequence>
<keyword evidence="3" id="KW-1185">Reference proteome</keyword>
<dbReference type="Proteomes" id="UP000008370">
    <property type="component" value="Unassembled WGS sequence"/>
</dbReference>
<dbReference type="PROSITE" id="PS51186">
    <property type="entry name" value="GNAT"/>
    <property type="match status" value="1"/>
</dbReference>
<dbReference type="EMBL" id="JH930477">
    <property type="protein sequence ID" value="EKM51086.1"/>
    <property type="molecule type" value="Genomic_DNA"/>
</dbReference>
<dbReference type="Gene3D" id="3.40.630.30">
    <property type="match status" value="1"/>
</dbReference>
<dbReference type="KEGG" id="pco:PHACADRAFT_212986"/>
<dbReference type="InParanoid" id="K5UMZ1"/>
<dbReference type="RefSeq" id="XP_007400243.1">
    <property type="nucleotide sequence ID" value="XM_007400181.1"/>
</dbReference>
<dbReference type="SUPFAM" id="SSF55729">
    <property type="entry name" value="Acyl-CoA N-acyltransferases (Nat)"/>
    <property type="match status" value="1"/>
</dbReference>
<reference evidence="2 3" key="1">
    <citation type="journal article" date="2012" name="BMC Genomics">
        <title>Comparative genomics of the white-rot fungi, Phanerochaete carnosa and P. chrysosporium, to elucidate the genetic basis of the distinct wood types they colonize.</title>
        <authorList>
            <person name="Suzuki H."/>
            <person name="MacDonald J."/>
            <person name="Syed K."/>
            <person name="Salamov A."/>
            <person name="Hori C."/>
            <person name="Aerts A."/>
            <person name="Henrissat B."/>
            <person name="Wiebenga A."/>
            <person name="vanKuyk P.A."/>
            <person name="Barry K."/>
            <person name="Lindquist E."/>
            <person name="LaButti K."/>
            <person name="Lapidus A."/>
            <person name="Lucas S."/>
            <person name="Coutinho P."/>
            <person name="Gong Y."/>
            <person name="Samejima M."/>
            <person name="Mahadevan R."/>
            <person name="Abou-Zaid M."/>
            <person name="de Vries R.P."/>
            <person name="Igarashi K."/>
            <person name="Yadav J.S."/>
            <person name="Grigoriev I.V."/>
            <person name="Master E.R."/>
        </authorList>
    </citation>
    <scope>NUCLEOTIDE SEQUENCE [LARGE SCALE GENOMIC DNA]</scope>
    <source>
        <strain evidence="2 3">HHB-10118-sp</strain>
    </source>
</reference>
<evidence type="ECO:0000313" key="2">
    <source>
        <dbReference type="EMBL" id="EKM51086.1"/>
    </source>
</evidence>
<dbReference type="Pfam" id="PF13302">
    <property type="entry name" value="Acetyltransf_3"/>
    <property type="match status" value="1"/>
</dbReference>
<accession>K5UMZ1</accession>
<dbReference type="GO" id="GO:1990189">
    <property type="term" value="F:protein N-terminal-serine acetyltransferase activity"/>
    <property type="evidence" value="ECO:0007669"/>
    <property type="project" value="TreeGrafter"/>
</dbReference>
<feature type="domain" description="N-acetyltransferase" evidence="1">
    <location>
        <begin position="11"/>
        <end position="189"/>
    </location>
</feature>
<protein>
    <recommendedName>
        <fullName evidence="1">N-acetyltransferase domain-containing protein</fullName>
    </recommendedName>
</protein>
<dbReference type="OrthoDB" id="41238at2759"/>
<dbReference type="HOGENOM" id="CLU_078023_0_0_1"/>
<gene>
    <name evidence="2" type="ORF">PHACADRAFT_212986</name>
</gene>
<dbReference type="InterPro" id="IPR000182">
    <property type="entry name" value="GNAT_dom"/>
</dbReference>
<dbReference type="PANTHER" id="PTHR43441">
    <property type="entry name" value="RIBOSOMAL-PROTEIN-SERINE ACETYLTRANSFERASE"/>
    <property type="match status" value="1"/>
</dbReference>
<dbReference type="GO" id="GO:0008999">
    <property type="term" value="F:protein-N-terminal-alanine acetyltransferase activity"/>
    <property type="evidence" value="ECO:0007669"/>
    <property type="project" value="TreeGrafter"/>
</dbReference>
<dbReference type="InterPro" id="IPR016181">
    <property type="entry name" value="Acyl_CoA_acyltransferase"/>
</dbReference>
<organism evidence="2 3">
    <name type="scientific">Phanerochaete carnosa (strain HHB-10118-sp)</name>
    <name type="common">White-rot fungus</name>
    <name type="synonym">Peniophora carnosa</name>
    <dbReference type="NCBI Taxonomy" id="650164"/>
    <lineage>
        <taxon>Eukaryota</taxon>
        <taxon>Fungi</taxon>
        <taxon>Dikarya</taxon>
        <taxon>Basidiomycota</taxon>
        <taxon>Agaricomycotina</taxon>
        <taxon>Agaricomycetes</taxon>
        <taxon>Polyporales</taxon>
        <taxon>Phanerochaetaceae</taxon>
        <taxon>Phanerochaete</taxon>
    </lineage>
</organism>
<dbReference type="InterPro" id="IPR051908">
    <property type="entry name" value="Ribosomal_N-acetyltransferase"/>
</dbReference>